<evidence type="ECO:0000313" key="5">
    <source>
        <dbReference type="Proteomes" id="UP000297299"/>
    </source>
</evidence>
<dbReference type="InterPro" id="IPR013087">
    <property type="entry name" value="Znf_C2H2_type"/>
</dbReference>
<organism evidence="4 5">
    <name type="scientific">Botryotinia calthae</name>
    <dbReference type="NCBI Taxonomy" id="38488"/>
    <lineage>
        <taxon>Eukaryota</taxon>
        <taxon>Fungi</taxon>
        <taxon>Dikarya</taxon>
        <taxon>Ascomycota</taxon>
        <taxon>Pezizomycotina</taxon>
        <taxon>Leotiomycetes</taxon>
        <taxon>Helotiales</taxon>
        <taxon>Sclerotiniaceae</taxon>
        <taxon>Botryotinia</taxon>
    </lineage>
</organism>
<keyword evidence="1" id="KW-0479">Metal-binding</keyword>
<sequence length="247" mass="27331">MSTTPNEKQSKHQNDFSESQFELSPSEVPVDNFGASLDYSAASCFSLAHHTENDNVETFDTLNWNDDVRADQTASLPIEFNYANIPNGNHNSTSDIATAFSDPFMNFQNFTSFEPNTASSNDGYIQGLRDGFDMGINFNWQGMNVLASASTEQGFISGEVDANTALIGQQATPPAPVIGSFVNHVAPAPRFACDFIGCGKTFGRRSDCNRHMKKHEAPEYSCPTLGCGREFYRRDKMMDHARRVHQS</sequence>
<gene>
    <name evidence="4" type="ORF">BOTCAL_0174g00020</name>
</gene>
<feature type="domain" description="C2H2-type" evidence="3">
    <location>
        <begin position="220"/>
        <end position="247"/>
    </location>
</feature>
<dbReference type="GO" id="GO:0008270">
    <property type="term" value="F:zinc ion binding"/>
    <property type="evidence" value="ECO:0007669"/>
    <property type="project" value="UniProtKB-KW"/>
</dbReference>
<accession>A0A4Y8D3B6</accession>
<protein>
    <recommendedName>
        <fullName evidence="3">C2H2-type domain-containing protein</fullName>
    </recommendedName>
</protein>
<dbReference type="AlphaFoldDB" id="A0A4Y8D3B6"/>
<dbReference type="EMBL" id="PHWZ01000174">
    <property type="protein sequence ID" value="TEY61120.1"/>
    <property type="molecule type" value="Genomic_DNA"/>
</dbReference>
<evidence type="ECO:0000259" key="3">
    <source>
        <dbReference type="PROSITE" id="PS50157"/>
    </source>
</evidence>
<evidence type="ECO:0000256" key="1">
    <source>
        <dbReference type="PROSITE-ProRule" id="PRU00042"/>
    </source>
</evidence>
<feature type="region of interest" description="Disordered" evidence="2">
    <location>
        <begin position="1"/>
        <end position="27"/>
    </location>
</feature>
<feature type="domain" description="C2H2-type" evidence="3">
    <location>
        <begin position="191"/>
        <end position="220"/>
    </location>
</feature>
<dbReference type="Pfam" id="PF00096">
    <property type="entry name" value="zf-C2H2"/>
    <property type="match status" value="2"/>
</dbReference>
<keyword evidence="5" id="KW-1185">Reference proteome</keyword>
<name>A0A4Y8D3B6_9HELO</name>
<dbReference type="PROSITE" id="PS00028">
    <property type="entry name" value="ZINC_FINGER_C2H2_1"/>
    <property type="match status" value="2"/>
</dbReference>
<dbReference type="PROSITE" id="PS50157">
    <property type="entry name" value="ZINC_FINGER_C2H2_2"/>
    <property type="match status" value="2"/>
</dbReference>
<keyword evidence="1" id="KW-0862">Zinc</keyword>
<dbReference type="STRING" id="38488.A0A4Y8D3B6"/>
<comment type="caution">
    <text evidence="4">The sequence shown here is derived from an EMBL/GenBank/DDBJ whole genome shotgun (WGS) entry which is preliminary data.</text>
</comment>
<evidence type="ECO:0000313" key="4">
    <source>
        <dbReference type="EMBL" id="TEY61120.1"/>
    </source>
</evidence>
<dbReference type="SMART" id="SM00355">
    <property type="entry name" value="ZnF_C2H2"/>
    <property type="match status" value="2"/>
</dbReference>
<dbReference type="Proteomes" id="UP000297299">
    <property type="component" value="Unassembled WGS sequence"/>
</dbReference>
<keyword evidence="1" id="KW-0863">Zinc-finger</keyword>
<evidence type="ECO:0000256" key="2">
    <source>
        <dbReference type="SAM" id="MobiDB-lite"/>
    </source>
</evidence>
<dbReference type="Gene3D" id="3.30.160.60">
    <property type="entry name" value="Classic Zinc Finger"/>
    <property type="match status" value="1"/>
</dbReference>
<reference evidence="4 5" key="1">
    <citation type="submission" date="2017-11" db="EMBL/GenBank/DDBJ databases">
        <title>Comparative genomics of Botrytis spp.</title>
        <authorList>
            <person name="Valero-Jimenez C.A."/>
            <person name="Tapia P."/>
            <person name="Veloso J."/>
            <person name="Silva-Moreno E."/>
            <person name="Staats M."/>
            <person name="Valdes J.H."/>
            <person name="Van Kan J.A.L."/>
        </authorList>
    </citation>
    <scope>NUCLEOTIDE SEQUENCE [LARGE SCALE GENOMIC DNA]</scope>
    <source>
        <strain evidence="4 5">MUCL2830</strain>
    </source>
</reference>
<dbReference type="OrthoDB" id="3513540at2759"/>
<dbReference type="InterPro" id="IPR036236">
    <property type="entry name" value="Znf_C2H2_sf"/>
</dbReference>
<dbReference type="SUPFAM" id="SSF57667">
    <property type="entry name" value="beta-beta-alpha zinc fingers"/>
    <property type="match status" value="1"/>
</dbReference>
<proteinExistence type="predicted"/>